<dbReference type="CDD" id="cd06284">
    <property type="entry name" value="PBP1_LacI-like"/>
    <property type="match status" value="1"/>
</dbReference>
<feature type="domain" description="HTH lacI-type" evidence="4">
    <location>
        <begin position="6"/>
        <end position="60"/>
    </location>
</feature>
<dbReference type="CDD" id="cd01392">
    <property type="entry name" value="HTH_LacI"/>
    <property type="match status" value="1"/>
</dbReference>
<dbReference type="InterPro" id="IPR010982">
    <property type="entry name" value="Lambda_DNA-bd_dom_sf"/>
</dbReference>
<dbReference type="AlphaFoldDB" id="A0A1X7N6Y0"/>
<dbReference type="Pfam" id="PF00356">
    <property type="entry name" value="LacI"/>
    <property type="match status" value="1"/>
</dbReference>
<evidence type="ECO:0000313" key="5">
    <source>
        <dbReference type="EMBL" id="SMH33256.1"/>
    </source>
</evidence>
<dbReference type="InterPro" id="IPR028082">
    <property type="entry name" value="Peripla_BP_I"/>
</dbReference>
<dbReference type="OrthoDB" id="8433438at2"/>
<evidence type="ECO:0000256" key="3">
    <source>
        <dbReference type="ARBA" id="ARBA00023163"/>
    </source>
</evidence>
<keyword evidence="6" id="KW-1185">Reference proteome</keyword>
<dbReference type="Gene3D" id="1.10.260.40">
    <property type="entry name" value="lambda repressor-like DNA-binding domains"/>
    <property type="match status" value="1"/>
</dbReference>
<reference evidence="6" key="1">
    <citation type="submission" date="2017-04" db="EMBL/GenBank/DDBJ databases">
        <authorList>
            <person name="Varghese N."/>
            <person name="Submissions S."/>
        </authorList>
    </citation>
    <scope>NUCLEOTIDE SEQUENCE [LARGE SCALE GENOMIC DNA]</scope>
    <source>
        <strain evidence="6">B5P</strain>
    </source>
</reference>
<evidence type="ECO:0000313" key="6">
    <source>
        <dbReference type="Proteomes" id="UP000193083"/>
    </source>
</evidence>
<dbReference type="Gene3D" id="3.40.50.2300">
    <property type="match status" value="2"/>
</dbReference>
<dbReference type="SMART" id="SM00354">
    <property type="entry name" value="HTH_LACI"/>
    <property type="match status" value="1"/>
</dbReference>
<sequence>MPNRQPTVRDVAQAAGVSAATVSRALSFPDKVSEATRIKVLRAVEETGYVVNQLARNLRRRTTSAIVVLVPNLGNQFFSHIIAGIESAASRAGYTVLVSDTRPPGGGEMLMDFVRNNRADGLISLDGNLPGSILSSASGGRGRPTLVFACEWHDGLGVPSVRFDNEGGAELAVEHLVSLGHSRIGHLLGPPGNVLTDARFAGYRRAMARHGLPVREDWILQGDFTLDSGVQAGREWLELAERPRAMFLANDEMAFGFISELHGKGVEVPRDLSVVAFDDIDIAERYIPALTTVRQPRHEIGEAAFATFLKAFNGATTELIRTLPATLIVRDSARPA</sequence>
<dbReference type="GO" id="GO:0003700">
    <property type="term" value="F:DNA-binding transcription factor activity"/>
    <property type="evidence" value="ECO:0007669"/>
    <property type="project" value="TreeGrafter"/>
</dbReference>
<dbReference type="InterPro" id="IPR000843">
    <property type="entry name" value="HTH_LacI"/>
</dbReference>
<dbReference type="RefSeq" id="WP_085463485.1">
    <property type="nucleotide sequence ID" value="NZ_FXBL01000004.1"/>
</dbReference>
<evidence type="ECO:0000256" key="1">
    <source>
        <dbReference type="ARBA" id="ARBA00023015"/>
    </source>
</evidence>
<name>A0A1X7N6Y0_9HYPH</name>
<dbReference type="PROSITE" id="PS00356">
    <property type="entry name" value="HTH_LACI_1"/>
    <property type="match status" value="1"/>
</dbReference>
<dbReference type="SUPFAM" id="SSF47413">
    <property type="entry name" value="lambda repressor-like DNA-binding domains"/>
    <property type="match status" value="1"/>
</dbReference>
<protein>
    <submittedName>
        <fullName evidence="5">Transcriptional regulator, LacI family</fullName>
    </submittedName>
</protein>
<keyword evidence="1" id="KW-0805">Transcription regulation</keyword>
<keyword evidence="3" id="KW-0804">Transcription</keyword>
<proteinExistence type="predicted"/>
<evidence type="ECO:0000256" key="2">
    <source>
        <dbReference type="ARBA" id="ARBA00023125"/>
    </source>
</evidence>
<dbReference type="InterPro" id="IPR046335">
    <property type="entry name" value="LacI/GalR-like_sensor"/>
</dbReference>
<dbReference type="SUPFAM" id="SSF53822">
    <property type="entry name" value="Periplasmic binding protein-like I"/>
    <property type="match status" value="1"/>
</dbReference>
<keyword evidence="2" id="KW-0238">DNA-binding</keyword>
<gene>
    <name evidence="5" type="ORF">SAMN02982922_1390</name>
</gene>
<dbReference type="EMBL" id="FXBL01000004">
    <property type="protein sequence ID" value="SMH33256.1"/>
    <property type="molecule type" value="Genomic_DNA"/>
</dbReference>
<evidence type="ECO:0000259" key="4">
    <source>
        <dbReference type="PROSITE" id="PS50932"/>
    </source>
</evidence>
<dbReference type="PROSITE" id="PS50932">
    <property type="entry name" value="HTH_LACI_2"/>
    <property type="match status" value="1"/>
</dbReference>
<accession>A0A1X7N6Y0</accession>
<dbReference type="Proteomes" id="UP000193083">
    <property type="component" value="Unassembled WGS sequence"/>
</dbReference>
<dbReference type="Pfam" id="PF13377">
    <property type="entry name" value="Peripla_BP_3"/>
    <property type="match status" value="1"/>
</dbReference>
<dbReference type="PANTHER" id="PTHR30146:SF109">
    <property type="entry name" value="HTH-TYPE TRANSCRIPTIONAL REGULATOR GALS"/>
    <property type="match status" value="1"/>
</dbReference>
<dbReference type="PANTHER" id="PTHR30146">
    <property type="entry name" value="LACI-RELATED TRANSCRIPTIONAL REPRESSOR"/>
    <property type="match status" value="1"/>
</dbReference>
<dbReference type="GO" id="GO:0000976">
    <property type="term" value="F:transcription cis-regulatory region binding"/>
    <property type="evidence" value="ECO:0007669"/>
    <property type="project" value="TreeGrafter"/>
</dbReference>
<organism evidence="5 6">
    <name type="scientific">Mesorhizobium australicum</name>
    <dbReference type="NCBI Taxonomy" id="536018"/>
    <lineage>
        <taxon>Bacteria</taxon>
        <taxon>Pseudomonadati</taxon>
        <taxon>Pseudomonadota</taxon>
        <taxon>Alphaproteobacteria</taxon>
        <taxon>Hyphomicrobiales</taxon>
        <taxon>Phyllobacteriaceae</taxon>
        <taxon>Mesorhizobium</taxon>
    </lineage>
</organism>